<dbReference type="GO" id="GO:0046873">
    <property type="term" value="F:metal ion transmembrane transporter activity"/>
    <property type="evidence" value="ECO:0007669"/>
    <property type="project" value="InterPro"/>
</dbReference>
<proteinExistence type="inferred from homology"/>
<evidence type="ECO:0000256" key="5">
    <source>
        <dbReference type="ARBA" id="ARBA00023136"/>
    </source>
</evidence>
<keyword evidence="4 6" id="KW-1133">Transmembrane helix</keyword>
<organism evidence="7">
    <name type="scientific">bioreactor metagenome</name>
    <dbReference type="NCBI Taxonomy" id="1076179"/>
    <lineage>
        <taxon>unclassified sequences</taxon>
        <taxon>metagenomes</taxon>
        <taxon>ecological metagenomes</taxon>
    </lineage>
</organism>
<dbReference type="Pfam" id="PF01169">
    <property type="entry name" value="GDT1"/>
    <property type="match status" value="1"/>
</dbReference>
<feature type="transmembrane region" description="Helical" evidence="6">
    <location>
        <begin position="29"/>
        <end position="47"/>
    </location>
</feature>
<protein>
    <recommendedName>
        <fullName evidence="8">GDT1 family protein</fullName>
    </recommendedName>
</protein>
<sequence>MGSTAGMMVADAIGIIAGIVLGKRIPERTVKWFAALVFIFFGLYGLYENVPQTILTPGVMVATILVTAILIYAVAVSNRQANKK</sequence>
<evidence type="ECO:0000256" key="3">
    <source>
        <dbReference type="ARBA" id="ARBA00022692"/>
    </source>
</evidence>
<feature type="transmembrane region" description="Helical" evidence="6">
    <location>
        <begin position="6"/>
        <end position="22"/>
    </location>
</feature>
<keyword evidence="3 6" id="KW-0812">Transmembrane</keyword>
<dbReference type="AlphaFoldDB" id="A0A645H4A6"/>
<accession>A0A645H4A6</accession>
<evidence type="ECO:0000313" key="7">
    <source>
        <dbReference type="EMBL" id="MPN30663.1"/>
    </source>
</evidence>
<evidence type="ECO:0000256" key="1">
    <source>
        <dbReference type="ARBA" id="ARBA00004141"/>
    </source>
</evidence>
<feature type="transmembrane region" description="Helical" evidence="6">
    <location>
        <begin position="53"/>
        <end position="75"/>
    </location>
</feature>
<evidence type="ECO:0000256" key="2">
    <source>
        <dbReference type="ARBA" id="ARBA00009190"/>
    </source>
</evidence>
<dbReference type="InterPro" id="IPR001727">
    <property type="entry name" value="GDT1-like"/>
</dbReference>
<comment type="caution">
    <text evidence="7">The sequence shown here is derived from an EMBL/GenBank/DDBJ whole genome shotgun (WGS) entry which is preliminary data.</text>
</comment>
<evidence type="ECO:0008006" key="8">
    <source>
        <dbReference type="Google" id="ProtNLM"/>
    </source>
</evidence>
<comment type="similarity">
    <text evidence="2">Belongs to the GDT1 family.</text>
</comment>
<reference evidence="7" key="1">
    <citation type="submission" date="2019-08" db="EMBL/GenBank/DDBJ databases">
        <authorList>
            <person name="Kucharzyk K."/>
            <person name="Murdoch R.W."/>
            <person name="Higgins S."/>
            <person name="Loffler F."/>
        </authorList>
    </citation>
    <scope>NUCLEOTIDE SEQUENCE</scope>
</reference>
<gene>
    <name evidence="7" type="ORF">SDC9_178134</name>
</gene>
<dbReference type="GO" id="GO:0016020">
    <property type="term" value="C:membrane"/>
    <property type="evidence" value="ECO:0007669"/>
    <property type="project" value="UniProtKB-SubCell"/>
</dbReference>
<keyword evidence="5 6" id="KW-0472">Membrane</keyword>
<evidence type="ECO:0000256" key="6">
    <source>
        <dbReference type="SAM" id="Phobius"/>
    </source>
</evidence>
<dbReference type="EMBL" id="VSSQ01081865">
    <property type="protein sequence ID" value="MPN30663.1"/>
    <property type="molecule type" value="Genomic_DNA"/>
</dbReference>
<name>A0A645H4A6_9ZZZZ</name>
<evidence type="ECO:0000256" key="4">
    <source>
        <dbReference type="ARBA" id="ARBA00022989"/>
    </source>
</evidence>
<comment type="subcellular location">
    <subcellularLocation>
        <location evidence="1">Membrane</location>
        <topology evidence="1">Multi-pass membrane protein</topology>
    </subcellularLocation>
</comment>